<sequence>MNGNFLRSQGLLAVAVGAGVVIGATGLFLYEHLFKEKRRLILQQDVSELGICVSQLRRELEEIRDAQRRTRRIIRSVRERTSSTLNEAENETISAEDEFDDEFFDLSDTEDLSSITKVENAELDVEQSKYSDIDELFSGSPGDKTKVLGQLMDMSEQEPDNPEILWRLAKAYHNMAIVMESEGDATRHQDYIAKGLECATRCLDLNPRSADAHKWYAICIGGRSQFQGTKDKLKDGVEFRKHVEEALKLKPDDPTLHHLLGRFKYEVASLTWVERKVAGTLFGEVPYSTYPEAAESLCKADELSTTPWKENRLLLAKAYLKMQDYPAFMKWLELADKVEVLSREDREAETEIKALQKMALQRGLAETL</sequence>
<evidence type="ECO:0000256" key="7">
    <source>
        <dbReference type="ARBA" id="ARBA00039966"/>
    </source>
</evidence>
<evidence type="ECO:0000313" key="11">
    <source>
        <dbReference type="EMBL" id="JAW10904.1"/>
    </source>
</evidence>
<keyword evidence="10" id="KW-1133">Transmembrane helix</keyword>
<protein>
    <recommendedName>
        <fullName evidence="7">Regulator of microtubule dynamics protein 1</fullName>
    </recommendedName>
    <alternativeName>
        <fullName evidence="8">Protein FAM82B</fullName>
    </alternativeName>
</protein>
<keyword evidence="10" id="KW-0472">Membrane</keyword>
<dbReference type="SUPFAM" id="SSF48452">
    <property type="entry name" value="TPR-like"/>
    <property type="match status" value="1"/>
</dbReference>
<evidence type="ECO:0000256" key="3">
    <source>
        <dbReference type="ARBA" id="ARBA00022490"/>
    </source>
</evidence>
<dbReference type="AlphaFoldDB" id="A0A224XIM9"/>
<evidence type="ECO:0000256" key="2">
    <source>
        <dbReference type="ARBA" id="ARBA00011375"/>
    </source>
</evidence>
<dbReference type="PANTHER" id="PTHR16056:SF16">
    <property type="entry name" value="REGULATOR OF MICROTUBULE DYNAMICS PROTEIN 1"/>
    <property type="match status" value="1"/>
</dbReference>
<dbReference type="Pfam" id="PF21033">
    <property type="entry name" value="RMD1-3"/>
    <property type="match status" value="1"/>
</dbReference>
<evidence type="ECO:0000256" key="1">
    <source>
        <dbReference type="ARBA" id="ARBA00004245"/>
    </source>
</evidence>
<dbReference type="GO" id="GO:0005739">
    <property type="term" value="C:mitochondrion"/>
    <property type="evidence" value="ECO:0007669"/>
    <property type="project" value="TreeGrafter"/>
</dbReference>
<dbReference type="GO" id="GO:0008017">
    <property type="term" value="F:microtubule binding"/>
    <property type="evidence" value="ECO:0007669"/>
    <property type="project" value="TreeGrafter"/>
</dbReference>
<dbReference type="Gene3D" id="1.25.40.10">
    <property type="entry name" value="Tetratricopeptide repeat domain"/>
    <property type="match status" value="1"/>
</dbReference>
<evidence type="ECO:0000256" key="9">
    <source>
        <dbReference type="SAM" id="Coils"/>
    </source>
</evidence>
<dbReference type="InterPro" id="IPR049039">
    <property type="entry name" value="RMD1-3_a_helical_rpt"/>
</dbReference>
<comment type="subunit">
    <text evidence="2">Interacts with microtubules.</text>
</comment>
<evidence type="ECO:0000256" key="10">
    <source>
        <dbReference type="SAM" id="Phobius"/>
    </source>
</evidence>
<dbReference type="InterPro" id="IPR011990">
    <property type="entry name" value="TPR-like_helical_dom_sf"/>
</dbReference>
<keyword evidence="3" id="KW-0963">Cytoplasm</keyword>
<reference evidence="11" key="1">
    <citation type="journal article" date="2018" name="PLoS Negl. Trop. Dis.">
        <title>An insight into the salivary gland and fat body transcriptome of Panstrongylus lignarius (Hemiptera: Heteroptera), the main vector of Chagas disease in Peru.</title>
        <authorList>
            <person name="Nevoa J.C."/>
            <person name="Mendes M.T."/>
            <person name="da Silva M.V."/>
            <person name="Soares S.C."/>
            <person name="Oliveira C.J.F."/>
            <person name="Ribeiro J.M.C."/>
        </authorList>
    </citation>
    <scope>NUCLEOTIDE SEQUENCE</scope>
</reference>
<keyword evidence="10" id="KW-0812">Transmembrane</keyword>
<evidence type="ECO:0000256" key="6">
    <source>
        <dbReference type="ARBA" id="ARBA00023212"/>
    </source>
</evidence>
<dbReference type="GO" id="GO:0005876">
    <property type="term" value="C:spindle microtubule"/>
    <property type="evidence" value="ECO:0007669"/>
    <property type="project" value="TreeGrafter"/>
</dbReference>
<feature type="coiled-coil region" evidence="9">
    <location>
        <begin position="53"/>
        <end position="98"/>
    </location>
</feature>
<evidence type="ECO:0000256" key="8">
    <source>
        <dbReference type="ARBA" id="ARBA00041958"/>
    </source>
</evidence>
<accession>A0A224XIM9</accession>
<dbReference type="EMBL" id="GFTR01005522">
    <property type="protein sequence ID" value="JAW10904.1"/>
    <property type="molecule type" value="Transcribed_RNA"/>
</dbReference>
<evidence type="ECO:0000256" key="5">
    <source>
        <dbReference type="ARBA" id="ARBA00022803"/>
    </source>
</evidence>
<keyword evidence="5" id="KW-0802">TPR repeat</keyword>
<comment type="subcellular location">
    <subcellularLocation>
        <location evidence="1">Cytoplasm</location>
        <location evidence="1">Cytoskeleton</location>
    </subcellularLocation>
</comment>
<keyword evidence="9" id="KW-0175">Coiled coil</keyword>
<dbReference type="GO" id="GO:0097431">
    <property type="term" value="C:mitotic spindle pole"/>
    <property type="evidence" value="ECO:0007669"/>
    <property type="project" value="TreeGrafter"/>
</dbReference>
<feature type="transmembrane region" description="Helical" evidence="10">
    <location>
        <begin position="12"/>
        <end position="30"/>
    </location>
</feature>
<keyword evidence="4" id="KW-0677">Repeat</keyword>
<organism evidence="11">
    <name type="scientific">Panstrongylus lignarius</name>
    <dbReference type="NCBI Taxonomy" id="156445"/>
    <lineage>
        <taxon>Eukaryota</taxon>
        <taxon>Metazoa</taxon>
        <taxon>Ecdysozoa</taxon>
        <taxon>Arthropoda</taxon>
        <taxon>Hexapoda</taxon>
        <taxon>Insecta</taxon>
        <taxon>Pterygota</taxon>
        <taxon>Neoptera</taxon>
        <taxon>Paraneoptera</taxon>
        <taxon>Hemiptera</taxon>
        <taxon>Heteroptera</taxon>
        <taxon>Panheteroptera</taxon>
        <taxon>Cimicomorpha</taxon>
        <taxon>Reduviidae</taxon>
        <taxon>Triatominae</taxon>
        <taxon>Panstrongylus</taxon>
    </lineage>
</organism>
<evidence type="ECO:0000256" key="4">
    <source>
        <dbReference type="ARBA" id="ARBA00022737"/>
    </source>
</evidence>
<dbReference type="PANTHER" id="PTHR16056">
    <property type="entry name" value="REGULATOR OF MICROTUBULE DYNAMICS PROTEIN"/>
    <property type="match status" value="1"/>
</dbReference>
<name>A0A224XIM9_9HEMI</name>
<proteinExistence type="predicted"/>
<keyword evidence="6" id="KW-0206">Cytoskeleton</keyword>